<reference evidence="1 2" key="1">
    <citation type="journal article" date="2013" name="Nat. Commun.">
        <title>The evolution and pathogenic mechanisms of the rice sheath blight pathogen.</title>
        <authorList>
            <person name="Zheng A."/>
            <person name="Lin R."/>
            <person name="Xu L."/>
            <person name="Qin P."/>
            <person name="Tang C."/>
            <person name="Ai P."/>
            <person name="Zhang D."/>
            <person name="Liu Y."/>
            <person name="Sun Z."/>
            <person name="Feng H."/>
            <person name="Wang Y."/>
            <person name="Chen Y."/>
            <person name="Liang X."/>
            <person name="Fu R."/>
            <person name="Li Q."/>
            <person name="Zhang J."/>
            <person name="Yu X."/>
            <person name="Xie Z."/>
            <person name="Ding L."/>
            <person name="Guan P."/>
            <person name="Tang J."/>
            <person name="Liang Y."/>
            <person name="Wang S."/>
            <person name="Deng Q."/>
            <person name="Li S."/>
            <person name="Zhu J."/>
            <person name="Wang L."/>
            <person name="Liu H."/>
            <person name="Li P."/>
        </authorList>
    </citation>
    <scope>NUCLEOTIDE SEQUENCE [LARGE SCALE GENOMIC DNA]</scope>
    <source>
        <strain evidence="2">AG-1 IA</strain>
    </source>
</reference>
<keyword evidence="2" id="KW-1185">Reference proteome</keyword>
<accession>L8WH17</accession>
<gene>
    <name evidence="1" type="ORF">AG1IA_10291</name>
</gene>
<dbReference type="Proteomes" id="UP000011668">
    <property type="component" value="Unassembled WGS sequence"/>
</dbReference>
<protein>
    <submittedName>
        <fullName evidence="1">Uncharacterized protein</fullName>
    </submittedName>
</protein>
<comment type="caution">
    <text evidence="1">The sequence shown here is derived from an EMBL/GenBank/DDBJ whole genome shotgun (WGS) entry which is preliminary data.</text>
</comment>
<organism evidence="1 2">
    <name type="scientific">Thanatephorus cucumeris (strain AG1-IA)</name>
    <name type="common">Rice sheath blight fungus</name>
    <name type="synonym">Rhizoctonia solani</name>
    <dbReference type="NCBI Taxonomy" id="983506"/>
    <lineage>
        <taxon>Eukaryota</taxon>
        <taxon>Fungi</taxon>
        <taxon>Dikarya</taxon>
        <taxon>Basidiomycota</taxon>
        <taxon>Agaricomycotina</taxon>
        <taxon>Agaricomycetes</taxon>
        <taxon>Cantharellales</taxon>
        <taxon>Ceratobasidiaceae</taxon>
        <taxon>Rhizoctonia</taxon>
        <taxon>Rhizoctonia solani AG-1</taxon>
    </lineage>
</organism>
<dbReference type="EMBL" id="AFRT01005695">
    <property type="protein sequence ID" value="ELU35679.1"/>
    <property type="molecule type" value="Genomic_DNA"/>
</dbReference>
<sequence length="85" mass="9810">MWIPMCNDQGRSFLRLKNSLDCFIHPELAESVQCRRGLTMIIRTRNGEETVHLLHPNKVVLASLTGHALWQFLTILLSVHPRPHD</sequence>
<name>L8WH17_THACA</name>
<dbReference type="HOGENOM" id="CLU_2514182_0_0_1"/>
<proteinExistence type="predicted"/>
<evidence type="ECO:0000313" key="1">
    <source>
        <dbReference type="EMBL" id="ELU35679.1"/>
    </source>
</evidence>
<evidence type="ECO:0000313" key="2">
    <source>
        <dbReference type="Proteomes" id="UP000011668"/>
    </source>
</evidence>
<dbReference type="AlphaFoldDB" id="L8WH17"/>